<accession>A0A5N8XV03</accession>
<feature type="region of interest" description="Disordered" evidence="2">
    <location>
        <begin position="1"/>
        <end position="35"/>
    </location>
</feature>
<feature type="region of interest" description="Disordered" evidence="2">
    <location>
        <begin position="675"/>
        <end position="729"/>
    </location>
</feature>
<dbReference type="OrthoDB" id="581105at2"/>
<dbReference type="Pfam" id="PF13424">
    <property type="entry name" value="TPR_12"/>
    <property type="match status" value="2"/>
</dbReference>
<dbReference type="Gene3D" id="1.25.40.10">
    <property type="entry name" value="Tetratricopeptide repeat domain"/>
    <property type="match status" value="1"/>
</dbReference>
<feature type="compositionally biased region" description="Basic and acidic residues" evidence="2">
    <location>
        <begin position="675"/>
        <end position="688"/>
    </location>
</feature>
<dbReference type="Gene3D" id="3.40.50.300">
    <property type="entry name" value="P-loop containing nucleotide triphosphate hydrolases"/>
    <property type="match status" value="1"/>
</dbReference>
<dbReference type="SMART" id="SM00028">
    <property type="entry name" value="TPR"/>
    <property type="match status" value="5"/>
</dbReference>
<organism evidence="3 4">
    <name type="scientific">Streptomyces spongiae</name>
    <dbReference type="NCBI Taxonomy" id="565072"/>
    <lineage>
        <taxon>Bacteria</taxon>
        <taxon>Bacillati</taxon>
        <taxon>Actinomycetota</taxon>
        <taxon>Actinomycetes</taxon>
        <taxon>Kitasatosporales</taxon>
        <taxon>Streptomycetaceae</taxon>
        <taxon>Streptomyces</taxon>
    </lineage>
</organism>
<dbReference type="PANTHER" id="PTHR47691">
    <property type="entry name" value="REGULATOR-RELATED"/>
    <property type="match status" value="1"/>
</dbReference>
<feature type="compositionally biased region" description="Low complexity" evidence="2">
    <location>
        <begin position="694"/>
        <end position="707"/>
    </location>
</feature>
<dbReference type="GO" id="GO:0043531">
    <property type="term" value="F:ADP binding"/>
    <property type="evidence" value="ECO:0007669"/>
    <property type="project" value="InterPro"/>
</dbReference>
<dbReference type="RefSeq" id="WP_152775864.1">
    <property type="nucleotide sequence ID" value="NZ_VJZC01000421.1"/>
</dbReference>
<name>A0A5N8XV03_9ACTN</name>
<feature type="repeat" description="TPR" evidence="1">
    <location>
        <begin position="601"/>
        <end position="634"/>
    </location>
</feature>
<feature type="compositionally biased region" description="Low complexity" evidence="2">
    <location>
        <begin position="7"/>
        <end position="18"/>
    </location>
</feature>
<keyword evidence="1" id="KW-0802">TPR repeat</keyword>
<dbReference type="AlphaFoldDB" id="A0A5N8XV03"/>
<dbReference type="PRINTS" id="PR00364">
    <property type="entry name" value="DISEASERSIST"/>
</dbReference>
<dbReference type="EMBL" id="VJZC01000421">
    <property type="protein sequence ID" value="MPY62505.1"/>
    <property type="molecule type" value="Genomic_DNA"/>
</dbReference>
<dbReference type="InterPro" id="IPR019734">
    <property type="entry name" value="TPR_rpt"/>
</dbReference>
<gene>
    <name evidence="3" type="ORF">FNH08_36755</name>
</gene>
<feature type="non-terminal residue" evidence="3">
    <location>
        <position position="1"/>
    </location>
</feature>
<dbReference type="PROSITE" id="PS50005">
    <property type="entry name" value="TPR"/>
    <property type="match status" value="2"/>
</dbReference>
<feature type="compositionally biased region" description="Low complexity" evidence="2">
    <location>
        <begin position="714"/>
        <end position="729"/>
    </location>
</feature>
<evidence type="ECO:0000256" key="2">
    <source>
        <dbReference type="SAM" id="MobiDB-lite"/>
    </source>
</evidence>
<protein>
    <submittedName>
        <fullName evidence="3">Tetratricopeptide repeat protein</fullName>
    </submittedName>
</protein>
<proteinExistence type="predicted"/>
<comment type="caution">
    <text evidence="3">The sequence shown here is derived from an EMBL/GenBank/DDBJ whole genome shotgun (WGS) entry which is preliminary data.</text>
</comment>
<feature type="compositionally biased region" description="Pro residues" evidence="2">
    <location>
        <begin position="22"/>
        <end position="33"/>
    </location>
</feature>
<dbReference type="Proteomes" id="UP000400924">
    <property type="component" value="Unassembled WGS sequence"/>
</dbReference>
<dbReference type="InterPro" id="IPR027417">
    <property type="entry name" value="P-loop_NTPase"/>
</dbReference>
<dbReference type="SUPFAM" id="SSF52540">
    <property type="entry name" value="P-loop containing nucleoside triphosphate hydrolases"/>
    <property type="match status" value="1"/>
</dbReference>
<keyword evidence="4" id="KW-1185">Reference proteome</keyword>
<reference evidence="3 4" key="1">
    <citation type="submission" date="2019-07" db="EMBL/GenBank/DDBJ databases">
        <title>New species of Amycolatopsis and Streptomyces.</title>
        <authorList>
            <person name="Duangmal K."/>
            <person name="Teo W.F.A."/>
            <person name="Lipun K."/>
        </authorList>
    </citation>
    <scope>NUCLEOTIDE SEQUENCE [LARGE SCALE GENOMIC DNA]</scope>
    <source>
        <strain evidence="3 4">NBRC 106415</strain>
    </source>
</reference>
<feature type="repeat" description="TPR" evidence="1">
    <location>
        <begin position="641"/>
        <end position="674"/>
    </location>
</feature>
<evidence type="ECO:0000313" key="4">
    <source>
        <dbReference type="Proteomes" id="UP000400924"/>
    </source>
</evidence>
<evidence type="ECO:0000256" key="1">
    <source>
        <dbReference type="PROSITE-ProRule" id="PRU00339"/>
    </source>
</evidence>
<evidence type="ECO:0000313" key="3">
    <source>
        <dbReference type="EMBL" id="MPY62505.1"/>
    </source>
</evidence>
<dbReference type="InterPro" id="IPR011990">
    <property type="entry name" value="TPR-like_helical_dom_sf"/>
</dbReference>
<dbReference type="SUPFAM" id="SSF48452">
    <property type="entry name" value="TPR-like"/>
    <property type="match status" value="1"/>
</dbReference>
<dbReference type="PANTHER" id="PTHR47691:SF3">
    <property type="entry name" value="HTH-TYPE TRANSCRIPTIONAL REGULATOR RV0890C-RELATED"/>
    <property type="match status" value="1"/>
</dbReference>
<sequence>DPTLDTAPAEAAAASAARRPSRPVPRQLPPPPAAFVGRDDELAALDSLLKEATDADRVLVISAIGGVGGIGKTWLALHWAHEHLDRFPDGQLYANLHGFDPITTPLPASTVVRGFLDALGTDPQEIPADLEAQLGLYRSLAADRRMLVVLDNARDADQVRPLLPGSATCMVVVTCRSHLGALTATHGSRCLALGALPDDEARQVLTRALGQDRTTAEPDAVDALLRRCAGLPLALGIVVARAAARPDFPLSLLAEEIDDATHRLDALTAGDLTTDLRAVFETSYRALDDRTAQVFSLLGLAPGPDISLPAAAGLTGLPGPRARVLLRALEEAHLLQQHTPGRYRMHDLVRLYATERGHTLPGDLSDTALRRLVDFHLHTACTADRLLFPHRQPIRLDPPAPDAGPLPMEKAAALAWFDAEHPSLLAAQELALEQGRDRQAWQLAWTLDAFQRHRGHVRDGLTAWRNGLTAADRLGDPAARATAHWLLGRTRADLDENDLALDHLRSALALFEQVDDAAGQAHAHRSIARVRARQGDHRQALDHAQRALRRYGTLDNPVWEANAFNAVGWNHAILGNHELARRHCTQALAMFREIGYHAGEASALDSLGHVARHTGRYAEALDHYQQALGLCRETGNTAQVADALLSLGAIHQALGHATDARESWQQALDLFRSQHRTEKARDTQERLDALGPNAPLTPAGPTTSTTVGPPPATPRCRPGSPSASSRPSA</sequence>